<dbReference type="GO" id="GO:0006355">
    <property type="term" value="P:regulation of DNA-templated transcription"/>
    <property type="evidence" value="ECO:0007669"/>
    <property type="project" value="InterPro"/>
</dbReference>
<dbReference type="SMART" id="SM01043">
    <property type="entry name" value="BTAD"/>
    <property type="match status" value="1"/>
</dbReference>
<dbReference type="InterPro" id="IPR051677">
    <property type="entry name" value="AfsR-DnrI-RedD_regulator"/>
</dbReference>
<dbReference type="EMBL" id="BIFS01000001">
    <property type="protein sequence ID" value="GCE18793.1"/>
    <property type="molecule type" value="Genomic_DNA"/>
</dbReference>
<dbReference type="OrthoDB" id="153234at2"/>
<keyword evidence="3" id="KW-1185">Reference proteome</keyword>
<dbReference type="InterPro" id="IPR036388">
    <property type="entry name" value="WH-like_DNA-bd_sf"/>
</dbReference>
<accession>A0A402AIB0</accession>
<dbReference type="InterPro" id="IPR011990">
    <property type="entry name" value="TPR-like_helical_dom_sf"/>
</dbReference>
<organism evidence="2 3">
    <name type="scientific">Dictyobacter kobayashii</name>
    <dbReference type="NCBI Taxonomy" id="2014872"/>
    <lineage>
        <taxon>Bacteria</taxon>
        <taxon>Bacillati</taxon>
        <taxon>Chloroflexota</taxon>
        <taxon>Ktedonobacteria</taxon>
        <taxon>Ktedonobacterales</taxon>
        <taxon>Dictyobacteraceae</taxon>
        <taxon>Dictyobacter</taxon>
    </lineage>
</organism>
<dbReference type="PANTHER" id="PTHR35807">
    <property type="entry name" value="TRANSCRIPTIONAL REGULATOR REDD-RELATED"/>
    <property type="match status" value="1"/>
</dbReference>
<dbReference type="Gene3D" id="1.25.40.10">
    <property type="entry name" value="Tetratricopeptide repeat domain"/>
    <property type="match status" value="1"/>
</dbReference>
<reference evidence="3" key="1">
    <citation type="submission" date="2018-12" db="EMBL/GenBank/DDBJ databases">
        <title>Tengunoibacter tsumagoiensis gen. nov., sp. nov., Dictyobacter kobayashii sp. nov., D. alpinus sp. nov., and D. joshuensis sp. nov. and description of Dictyobacteraceae fam. nov. within the order Ktedonobacterales isolated from Tengu-no-mugimeshi.</title>
        <authorList>
            <person name="Wang C.M."/>
            <person name="Zheng Y."/>
            <person name="Sakai Y."/>
            <person name="Toyoda A."/>
            <person name="Minakuchi Y."/>
            <person name="Abe K."/>
            <person name="Yokota A."/>
            <person name="Yabe S."/>
        </authorList>
    </citation>
    <scope>NUCLEOTIDE SEQUENCE [LARGE SCALE GENOMIC DNA]</scope>
    <source>
        <strain evidence="3">Uno11</strain>
    </source>
</reference>
<evidence type="ECO:0000259" key="1">
    <source>
        <dbReference type="SMART" id="SM01043"/>
    </source>
</evidence>
<name>A0A402AIB0_9CHLR</name>
<dbReference type="GO" id="GO:0003677">
    <property type="term" value="F:DNA binding"/>
    <property type="evidence" value="ECO:0007669"/>
    <property type="project" value="InterPro"/>
</dbReference>
<dbReference type="SUPFAM" id="SSF48452">
    <property type="entry name" value="TPR-like"/>
    <property type="match status" value="1"/>
</dbReference>
<dbReference type="InterPro" id="IPR005158">
    <property type="entry name" value="BTAD"/>
</dbReference>
<dbReference type="Pfam" id="PF03704">
    <property type="entry name" value="BTAD"/>
    <property type="match status" value="1"/>
</dbReference>
<proteinExistence type="predicted"/>
<gene>
    <name evidence="2" type="ORF">KDK_25930</name>
</gene>
<comment type="caution">
    <text evidence="2">The sequence shown here is derived from an EMBL/GenBank/DDBJ whole genome shotgun (WGS) entry which is preliminary data.</text>
</comment>
<dbReference type="Gene3D" id="1.10.10.10">
    <property type="entry name" value="Winged helix-like DNA-binding domain superfamily/Winged helix DNA-binding domain"/>
    <property type="match status" value="1"/>
</dbReference>
<evidence type="ECO:0000313" key="3">
    <source>
        <dbReference type="Proteomes" id="UP000287188"/>
    </source>
</evidence>
<protein>
    <recommendedName>
        <fullName evidence="1">Bacterial transcriptional activator domain-containing protein</fullName>
    </recommendedName>
</protein>
<sequence>MIAMIDAAEQAEKPRYPFLRVTTMGEFALACIVASGMERPRYRALSSAELGNRKAALTILKFLLCSPRRRASKAEIIKVLWPGDTHNANHAFDTASSALRRHILYPPGTEGLLSTRRLNGETHFILAAQAWLWVDADALINLARTALRQEQQGNDPLPYLEAAYALDKGEFLEEDPDCLWAQGRRQTIEGTKRRVLYQLVDAYLKHQRTGKAEELLYTFLQNYPEDEDALCRLIRLLADQGRRQEALNVYRYSAEMMREQQKEPGAYTQEIARQLQQGLHLREKSVAYHTLQPQITFTIILIA</sequence>
<dbReference type="SUPFAM" id="SSF46894">
    <property type="entry name" value="C-terminal effector domain of the bipartite response regulators"/>
    <property type="match status" value="1"/>
</dbReference>
<dbReference type="Proteomes" id="UP000287188">
    <property type="component" value="Unassembled WGS sequence"/>
</dbReference>
<dbReference type="PANTHER" id="PTHR35807:SF2">
    <property type="entry name" value="TRANSCRIPTIONAL ACTIVATOR DOMAIN"/>
    <property type="match status" value="1"/>
</dbReference>
<evidence type="ECO:0000313" key="2">
    <source>
        <dbReference type="EMBL" id="GCE18793.1"/>
    </source>
</evidence>
<feature type="domain" description="Bacterial transcriptional activator" evidence="1">
    <location>
        <begin position="134"/>
        <end position="276"/>
    </location>
</feature>
<dbReference type="RefSeq" id="WP_126550349.1">
    <property type="nucleotide sequence ID" value="NZ_BIFS01000001.1"/>
</dbReference>
<dbReference type="AlphaFoldDB" id="A0A402AIB0"/>
<dbReference type="InterPro" id="IPR016032">
    <property type="entry name" value="Sig_transdc_resp-reg_C-effctor"/>
</dbReference>